<dbReference type="AlphaFoldDB" id="A0A2I0WIQ3"/>
<protein>
    <submittedName>
        <fullName evidence="2">Uncharacterized protein</fullName>
    </submittedName>
</protein>
<name>A0A2I0WIQ3_9ASPA</name>
<organism evidence="2 3">
    <name type="scientific">Dendrobium catenatum</name>
    <dbReference type="NCBI Taxonomy" id="906689"/>
    <lineage>
        <taxon>Eukaryota</taxon>
        <taxon>Viridiplantae</taxon>
        <taxon>Streptophyta</taxon>
        <taxon>Embryophyta</taxon>
        <taxon>Tracheophyta</taxon>
        <taxon>Spermatophyta</taxon>
        <taxon>Magnoliopsida</taxon>
        <taxon>Liliopsida</taxon>
        <taxon>Asparagales</taxon>
        <taxon>Orchidaceae</taxon>
        <taxon>Epidendroideae</taxon>
        <taxon>Malaxideae</taxon>
        <taxon>Dendrobiinae</taxon>
        <taxon>Dendrobium</taxon>
    </lineage>
</organism>
<keyword evidence="3" id="KW-1185">Reference proteome</keyword>
<evidence type="ECO:0000256" key="1">
    <source>
        <dbReference type="SAM" id="MobiDB-lite"/>
    </source>
</evidence>
<dbReference type="EMBL" id="KZ502593">
    <property type="protein sequence ID" value="PKU75544.1"/>
    <property type="molecule type" value="Genomic_DNA"/>
</dbReference>
<evidence type="ECO:0000313" key="2">
    <source>
        <dbReference type="EMBL" id="PKU75544.1"/>
    </source>
</evidence>
<accession>A0A2I0WIQ3</accession>
<proteinExistence type="predicted"/>
<reference evidence="2 3" key="1">
    <citation type="journal article" date="2016" name="Sci. Rep.">
        <title>The Dendrobium catenatum Lindl. genome sequence provides insights into polysaccharide synthase, floral development and adaptive evolution.</title>
        <authorList>
            <person name="Zhang G.Q."/>
            <person name="Xu Q."/>
            <person name="Bian C."/>
            <person name="Tsai W.C."/>
            <person name="Yeh C.M."/>
            <person name="Liu K.W."/>
            <person name="Yoshida K."/>
            <person name="Zhang L.S."/>
            <person name="Chang S.B."/>
            <person name="Chen F."/>
            <person name="Shi Y."/>
            <person name="Su Y.Y."/>
            <person name="Zhang Y.Q."/>
            <person name="Chen L.J."/>
            <person name="Yin Y."/>
            <person name="Lin M."/>
            <person name="Huang H."/>
            <person name="Deng H."/>
            <person name="Wang Z.W."/>
            <person name="Zhu S.L."/>
            <person name="Zhao X."/>
            <person name="Deng C."/>
            <person name="Niu S.C."/>
            <person name="Huang J."/>
            <person name="Wang M."/>
            <person name="Liu G.H."/>
            <person name="Yang H.J."/>
            <person name="Xiao X.J."/>
            <person name="Hsiao Y.Y."/>
            <person name="Wu W.L."/>
            <person name="Chen Y.Y."/>
            <person name="Mitsuda N."/>
            <person name="Ohme-Takagi M."/>
            <person name="Luo Y.B."/>
            <person name="Van de Peer Y."/>
            <person name="Liu Z.J."/>
        </authorList>
    </citation>
    <scope>NUCLEOTIDE SEQUENCE [LARGE SCALE GENOMIC DNA]</scope>
    <source>
        <tissue evidence="2">The whole plant</tissue>
    </source>
</reference>
<evidence type="ECO:0000313" key="3">
    <source>
        <dbReference type="Proteomes" id="UP000233837"/>
    </source>
</evidence>
<gene>
    <name evidence="2" type="ORF">MA16_Dca011320</name>
</gene>
<dbReference type="STRING" id="906689.A0A2I0WIQ3"/>
<dbReference type="Proteomes" id="UP000233837">
    <property type="component" value="Unassembled WGS sequence"/>
</dbReference>
<reference evidence="2 3" key="2">
    <citation type="journal article" date="2017" name="Nature">
        <title>The Apostasia genome and the evolution of orchids.</title>
        <authorList>
            <person name="Zhang G.Q."/>
            <person name="Liu K.W."/>
            <person name="Li Z."/>
            <person name="Lohaus R."/>
            <person name="Hsiao Y.Y."/>
            <person name="Niu S.C."/>
            <person name="Wang J.Y."/>
            <person name="Lin Y.C."/>
            <person name="Xu Q."/>
            <person name="Chen L.J."/>
            <person name="Yoshida K."/>
            <person name="Fujiwara S."/>
            <person name="Wang Z.W."/>
            <person name="Zhang Y.Q."/>
            <person name="Mitsuda N."/>
            <person name="Wang M."/>
            <person name="Liu G.H."/>
            <person name="Pecoraro L."/>
            <person name="Huang H.X."/>
            <person name="Xiao X.J."/>
            <person name="Lin M."/>
            <person name="Wu X.Y."/>
            <person name="Wu W.L."/>
            <person name="Chen Y.Y."/>
            <person name="Chang S.B."/>
            <person name="Sakamoto S."/>
            <person name="Ohme-Takagi M."/>
            <person name="Yagi M."/>
            <person name="Zeng S.J."/>
            <person name="Shen C.Y."/>
            <person name="Yeh C.M."/>
            <person name="Luo Y.B."/>
            <person name="Tsai W.C."/>
            <person name="Van de Peer Y."/>
            <person name="Liu Z.J."/>
        </authorList>
    </citation>
    <scope>NUCLEOTIDE SEQUENCE [LARGE SCALE GENOMIC DNA]</scope>
    <source>
        <tissue evidence="2">The whole plant</tissue>
    </source>
</reference>
<sequence>MDVLASPISSLLLPSNHRETLHLLKSPLSSSYSNLSSSKPNPRFSLSSSSSKPLLFLCASSTPPPPPSTLAARTHHRAATGYAAALIDFSRRGGAKSLAAIADDVHRLATSIASIIADSSKVDEERAAAVRAAVAHFIIPNYFNRNYYILIWCIGRDFHSFIQGPRPLKQSDLEKVLSSFRKSRKSPAGYQPTYQAPPWVRPTDPENDQVQNAISEISELMSHIMNRHSEALNP</sequence>
<feature type="region of interest" description="Disordered" evidence="1">
    <location>
        <begin position="184"/>
        <end position="207"/>
    </location>
</feature>